<evidence type="ECO:0000313" key="2">
    <source>
        <dbReference type="EMBL" id="MQR02448.1"/>
    </source>
</evidence>
<evidence type="ECO:0000313" key="3">
    <source>
        <dbReference type="Proteomes" id="UP000451565"/>
    </source>
</evidence>
<comment type="caution">
    <text evidence="2">The sequence shown here is derived from an EMBL/GenBank/DDBJ whole genome shotgun (WGS) entry which is preliminary data.</text>
</comment>
<dbReference type="RefSeq" id="WP_153236071.1">
    <property type="nucleotide sequence ID" value="NZ_WINI01000009.1"/>
</dbReference>
<feature type="transmembrane region" description="Helical" evidence="1">
    <location>
        <begin position="35"/>
        <end position="53"/>
    </location>
</feature>
<sequence>MISREQADVISDQLLNIKKNTDLLKIDIPRRTKTPLSPLLIISIFLMQFVSLHDKDGTVWIWIIIGIFYMALIFLVLYQKRTPLMKIEGDIWTCYGYFPWQKREFLFPNIAKVTLSPMLNIWRKAYSLTIQSSDGKFHVWLPNKYPAIERQLRQILAANLKERYSEEYA</sequence>
<gene>
    <name evidence="2" type="ORF">GEV47_17365</name>
</gene>
<reference evidence="2 3" key="1">
    <citation type="submission" date="2019-10" db="EMBL/GenBank/DDBJ databases">
        <title>Glaciimonas soli sp. nov., a psychrophilic bacterium isolated from the forest soil of a high elevation mountain in Taiwan.</title>
        <authorList>
            <person name="Wang L.-T."/>
            <person name="Shieh W.Y."/>
        </authorList>
    </citation>
    <scope>NUCLEOTIDE SEQUENCE [LARGE SCALE GENOMIC DNA]</scope>
    <source>
        <strain evidence="2 3">GS1</strain>
    </source>
</reference>
<keyword evidence="3" id="KW-1185">Reference proteome</keyword>
<dbReference type="AlphaFoldDB" id="A0A843YYA2"/>
<dbReference type="Proteomes" id="UP000451565">
    <property type="component" value="Unassembled WGS sequence"/>
</dbReference>
<proteinExistence type="predicted"/>
<dbReference type="EMBL" id="WINI01000009">
    <property type="protein sequence ID" value="MQR02448.1"/>
    <property type="molecule type" value="Genomic_DNA"/>
</dbReference>
<feature type="transmembrane region" description="Helical" evidence="1">
    <location>
        <begin position="59"/>
        <end position="78"/>
    </location>
</feature>
<keyword evidence="1" id="KW-0812">Transmembrane</keyword>
<name>A0A843YYA2_9BURK</name>
<accession>A0A843YYA2</accession>
<organism evidence="2 3">
    <name type="scientific">Glaciimonas soli</name>
    <dbReference type="NCBI Taxonomy" id="2590999"/>
    <lineage>
        <taxon>Bacteria</taxon>
        <taxon>Pseudomonadati</taxon>
        <taxon>Pseudomonadota</taxon>
        <taxon>Betaproteobacteria</taxon>
        <taxon>Burkholderiales</taxon>
        <taxon>Oxalobacteraceae</taxon>
        <taxon>Glaciimonas</taxon>
    </lineage>
</organism>
<protein>
    <submittedName>
        <fullName evidence="2">Uncharacterized protein</fullName>
    </submittedName>
</protein>
<keyword evidence="1" id="KW-1133">Transmembrane helix</keyword>
<dbReference type="OrthoDB" id="9907812at2"/>
<keyword evidence="1" id="KW-0472">Membrane</keyword>
<evidence type="ECO:0000256" key="1">
    <source>
        <dbReference type="SAM" id="Phobius"/>
    </source>
</evidence>